<dbReference type="PANTHER" id="PTHR46268:SF6">
    <property type="entry name" value="UNIVERSAL STRESS PROTEIN UP12"/>
    <property type="match status" value="1"/>
</dbReference>
<dbReference type="EMBL" id="JPMV01000020">
    <property type="protein sequence ID" value="KGI81265.1"/>
    <property type="molecule type" value="Genomic_DNA"/>
</dbReference>
<dbReference type="Proteomes" id="UP000029737">
    <property type="component" value="Unassembled WGS sequence"/>
</dbReference>
<evidence type="ECO:0000313" key="5">
    <source>
        <dbReference type="Proteomes" id="UP000029737"/>
    </source>
</evidence>
<reference evidence="4 5" key="1">
    <citation type="journal article" date="2014" name="PLoS ONE">
        <title>Identification and Characterization of a New Erythromycin Biosynthetic Gene Cluster in Actinopolyspora erythraea YIM90600, a Novel Erythronolide-Producing Halophilic Actinomycete Isolated from Salt Field.</title>
        <authorList>
            <person name="Chen D."/>
            <person name="Feng J."/>
            <person name="Huang L."/>
            <person name="Zhang Q."/>
            <person name="Wu J."/>
            <person name="Zhu X."/>
            <person name="Duan Y."/>
            <person name="Xu Z."/>
        </authorList>
    </citation>
    <scope>NUCLEOTIDE SEQUENCE [LARGE SCALE GENOMIC DNA]</scope>
    <source>
        <strain evidence="4 5">YIM90600</strain>
    </source>
</reference>
<feature type="domain" description="UspA" evidence="2">
    <location>
        <begin position="7"/>
        <end position="130"/>
    </location>
</feature>
<dbReference type="RefSeq" id="WP_043573486.1">
    <property type="nucleotide sequence ID" value="NZ_CP022752.1"/>
</dbReference>
<accession>A0A099D799</accession>
<protein>
    <submittedName>
        <fullName evidence="3">Universal stress protein</fullName>
    </submittedName>
</protein>
<keyword evidence="5" id="KW-1185">Reference proteome</keyword>
<dbReference type="AlphaFoldDB" id="A0A099D799"/>
<dbReference type="KEGG" id="aey:CDG81_12235"/>
<dbReference type="Proteomes" id="UP000215043">
    <property type="component" value="Chromosome"/>
</dbReference>
<evidence type="ECO:0000313" key="3">
    <source>
        <dbReference type="EMBL" id="ASU78925.1"/>
    </source>
</evidence>
<dbReference type="Gene3D" id="3.40.50.620">
    <property type="entry name" value="HUPs"/>
    <property type="match status" value="2"/>
</dbReference>
<dbReference type="InterPro" id="IPR014729">
    <property type="entry name" value="Rossmann-like_a/b/a_fold"/>
</dbReference>
<evidence type="ECO:0000259" key="2">
    <source>
        <dbReference type="Pfam" id="PF00582"/>
    </source>
</evidence>
<organism evidence="3 6">
    <name type="scientific">Actinopolyspora erythraea</name>
    <dbReference type="NCBI Taxonomy" id="414996"/>
    <lineage>
        <taxon>Bacteria</taxon>
        <taxon>Bacillati</taxon>
        <taxon>Actinomycetota</taxon>
        <taxon>Actinomycetes</taxon>
        <taxon>Actinopolysporales</taxon>
        <taxon>Actinopolysporaceae</taxon>
        <taxon>Actinopolyspora</taxon>
    </lineage>
</organism>
<sequence>MDASHYRILVGADGSESSRRAADWAVAEARRRGEAVSLGIVLVNDDPAREEYARETTAEIERRCREAVPQLRVNSEVVGGHPVEGLTRRSTGADLLVLGSRGHGPVADALLGSVSVGVARRTRCPLVVVRGEQDEPREKVVVGVDDSAASDAALEFGFASARERTAELLVIRAVHRKHRREGARDAGGWDLTERLKRWGAWFPEVTARRIDVEEHPVTGLLELARRADLVVVGRRGSGGFSGLMLGSVARSVLHHASCPVAVVPGAAEQD</sequence>
<proteinExistence type="inferred from homology"/>
<dbReference type="InterPro" id="IPR006016">
    <property type="entry name" value="UspA"/>
</dbReference>
<evidence type="ECO:0000313" key="4">
    <source>
        <dbReference type="EMBL" id="KGI81265.1"/>
    </source>
</evidence>
<dbReference type="OrthoDB" id="3404132at2"/>
<dbReference type="PRINTS" id="PR01438">
    <property type="entry name" value="UNVRSLSTRESS"/>
</dbReference>
<dbReference type="PANTHER" id="PTHR46268">
    <property type="entry name" value="STRESS RESPONSE PROTEIN NHAX"/>
    <property type="match status" value="1"/>
</dbReference>
<evidence type="ECO:0000313" key="6">
    <source>
        <dbReference type="Proteomes" id="UP000215043"/>
    </source>
</evidence>
<gene>
    <name evidence="3" type="ORF">CDG81_12235</name>
    <name evidence="4" type="ORF">IL38_12310</name>
</gene>
<dbReference type="HOGENOM" id="CLU_049301_2_3_11"/>
<name>A0A099D799_9ACTN</name>
<reference evidence="3 6" key="2">
    <citation type="submission" date="2017-08" db="EMBL/GenBank/DDBJ databases">
        <title>The complete genome sequence of moderately halophilic actinomycete Actinopolyspora erythraea YIM 90600, the producer of novel erythromycin, novel actinopolysporins A-C and tubercidin.</title>
        <authorList>
            <person name="Yin M."/>
            <person name="Tang S."/>
        </authorList>
    </citation>
    <scope>NUCLEOTIDE SEQUENCE [LARGE SCALE GENOMIC DNA]</scope>
    <source>
        <strain evidence="3 6">YIM 90600</strain>
    </source>
</reference>
<dbReference type="eggNOG" id="COG0589">
    <property type="taxonomic scope" value="Bacteria"/>
</dbReference>
<dbReference type="EMBL" id="CP022752">
    <property type="protein sequence ID" value="ASU78925.1"/>
    <property type="molecule type" value="Genomic_DNA"/>
</dbReference>
<evidence type="ECO:0000256" key="1">
    <source>
        <dbReference type="ARBA" id="ARBA00008791"/>
    </source>
</evidence>
<comment type="similarity">
    <text evidence="1">Belongs to the universal stress protein A family.</text>
</comment>
<dbReference type="SUPFAM" id="SSF52402">
    <property type="entry name" value="Adenine nucleotide alpha hydrolases-like"/>
    <property type="match status" value="2"/>
</dbReference>
<dbReference type="Pfam" id="PF00582">
    <property type="entry name" value="Usp"/>
    <property type="match status" value="2"/>
</dbReference>
<feature type="domain" description="UspA" evidence="2">
    <location>
        <begin position="138"/>
        <end position="264"/>
    </location>
</feature>
<dbReference type="InterPro" id="IPR006015">
    <property type="entry name" value="Universal_stress_UspA"/>
</dbReference>